<dbReference type="Pfam" id="PF02737">
    <property type="entry name" value="3HCDH_N"/>
    <property type="match status" value="1"/>
</dbReference>
<evidence type="ECO:0000256" key="4">
    <source>
        <dbReference type="PIRSR" id="PIRSR000105-1"/>
    </source>
</evidence>
<evidence type="ECO:0000259" key="5">
    <source>
        <dbReference type="Pfam" id="PF00725"/>
    </source>
</evidence>
<organism evidence="7 8">
    <name type="scientific">Tsukamurella paurometabola</name>
    <name type="common">Corynebacterium paurometabolum</name>
    <dbReference type="NCBI Taxonomy" id="2061"/>
    <lineage>
        <taxon>Bacteria</taxon>
        <taxon>Bacillati</taxon>
        <taxon>Actinomycetota</taxon>
        <taxon>Actinomycetes</taxon>
        <taxon>Mycobacteriales</taxon>
        <taxon>Tsukamurellaceae</taxon>
        <taxon>Tsukamurella</taxon>
    </lineage>
</organism>
<reference evidence="7 8" key="1">
    <citation type="submission" date="2018-12" db="EMBL/GenBank/DDBJ databases">
        <authorList>
            <consortium name="Pathogen Informatics"/>
        </authorList>
    </citation>
    <scope>NUCLEOTIDE SEQUENCE [LARGE SCALE GENOMIC DNA]</scope>
    <source>
        <strain evidence="7 8">NCTC10741</strain>
    </source>
</reference>
<evidence type="ECO:0000313" key="7">
    <source>
        <dbReference type="EMBL" id="VDR40664.1"/>
    </source>
</evidence>
<dbReference type="RefSeq" id="WP_126197602.1">
    <property type="nucleotide sequence ID" value="NZ_CP085954.1"/>
</dbReference>
<dbReference type="InterPro" id="IPR022694">
    <property type="entry name" value="3-OHacyl-CoA_DH"/>
</dbReference>
<dbReference type="GO" id="GO:0006631">
    <property type="term" value="P:fatty acid metabolic process"/>
    <property type="evidence" value="ECO:0007669"/>
    <property type="project" value="InterPro"/>
</dbReference>
<dbReference type="PANTHER" id="PTHR48075:SF3">
    <property type="entry name" value="3-HYDROXYACYL-COA DEHYDROGENASE"/>
    <property type="match status" value="1"/>
</dbReference>
<dbReference type="InterPro" id="IPR006108">
    <property type="entry name" value="3HC_DH_C"/>
</dbReference>
<keyword evidence="3 7" id="KW-0560">Oxidoreductase</keyword>
<comment type="similarity">
    <text evidence="2">Belongs to the 3-hydroxyacyl-CoA dehydrogenase family.</text>
</comment>
<dbReference type="AlphaFoldDB" id="A0A3P8K7B5"/>
<evidence type="ECO:0000256" key="3">
    <source>
        <dbReference type="ARBA" id="ARBA00023002"/>
    </source>
</evidence>
<protein>
    <submittedName>
        <fullName evidence="7">Probable 3-hydroxybutyryl-CoA dehydrogenase</fullName>
        <ecNumber evidence="7">1.1.1.157</ecNumber>
    </submittedName>
</protein>
<evidence type="ECO:0000256" key="2">
    <source>
        <dbReference type="ARBA" id="ARBA00009463"/>
    </source>
</evidence>
<dbReference type="GO" id="GO:0008691">
    <property type="term" value="F:3-hydroxybutyryl-CoA dehydrogenase activity"/>
    <property type="evidence" value="ECO:0007669"/>
    <property type="project" value="UniProtKB-EC"/>
</dbReference>
<evidence type="ECO:0000313" key="8">
    <source>
        <dbReference type="Proteomes" id="UP000271626"/>
    </source>
</evidence>
<evidence type="ECO:0000259" key="6">
    <source>
        <dbReference type="Pfam" id="PF02737"/>
    </source>
</evidence>
<accession>A0A3P8K7B5</accession>
<dbReference type="EMBL" id="LR131273">
    <property type="protein sequence ID" value="VDR40664.1"/>
    <property type="molecule type" value="Genomic_DNA"/>
</dbReference>
<comment type="pathway">
    <text evidence="1">Lipid metabolism; butanoate metabolism.</text>
</comment>
<dbReference type="InterPro" id="IPR013328">
    <property type="entry name" value="6PGD_dom2"/>
</dbReference>
<dbReference type="InterPro" id="IPR008927">
    <property type="entry name" value="6-PGluconate_DH-like_C_sf"/>
</dbReference>
<dbReference type="OrthoDB" id="9771883at2"/>
<evidence type="ECO:0000256" key="1">
    <source>
        <dbReference type="ARBA" id="ARBA00005086"/>
    </source>
</evidence>
<feature type="site" description="Important for catalytic activity" evidence="4">
    <location>
        <position position="144"/>
    </location>
</feature>
<dbReference type="Gene3D" id="3.40.50.720">
    <property type="entry name" value="NAD(P)-binding Rossmann-like Domain"/>
    <property type="match status" value="1"/>
</dbReference>
<name>A0A3P8K7B5_TSUPA</name>
<proteinExistence type="inferred from homology"/>
<dbReference type="SUPFAM" id="SSF48179">
    <property type="entry name" value="6-phosphogluconate dehydrogenase C-terminal domain-like"/>
    <property type="match status" value="1"/>
</dbReference>
<sequence>MPLPFTFDDIRRRPVAVIGAGTLGRRIALMFATRGGDVRIHDPNPDQLRAAVDHVTRTLPDTIARRGSGEAGRAIACGDLPSALDGAWLVVEAVPERLDIKIPLWGEIDRAAEPDAILTTNSSSYASRLMSEHIRDRTRFCNLHFYMPPSANAADVMSDGETAREVIDTLLAVLPEFDVHPFEARRESTGFIFNRVWAAIKRESLAVVAEGVARPEDVDGMFRINWHMPAGPFQMMDRVGLDVVLDIEDHYAAENPHLPDGPRRLLHEYVDAGRLGVKTGAGFYDYPPSATAP</sequence>
<dbReference type="Proteomes" id="UP000271626">
    <property type="component" value="Chromosome"/>
</dbReference>
<dbReference type="InterPro" id="IPR036291">
    <property type="entry name" value="NAD(P)-bd_dom_sf"/>
</dbReference>
<gene>
    <name evidence="7" type="primary">paaH_2</name>
    <name evidence="7" type="ORF">NCTC10741_03827</name>
</gene>
<dbReference type="Pfam" id="PF00725">
    <property type="entry name" value="3HCDH"/>
    <property type="match status" value="1"/>
</dbReference>
<dbReference type="EC" id="1.1.1.157" evidence="7"/>
<dbReference type="GO" id="GO:0070403">
    <property type="term" value="F:NAD+ binding"/>
    <property type="evidence" value="ECO:0007669"/>
    <property type="project" value="InterPro"/>
</dbReference>
<feature type="domain" description="3-hydroxyacyl-CoA dehydrogenase C-terminal" evidence="5">
    <location>
        <begin position="190"/>
        <end position="286"/>
    </location>
</feature>
<feature type="domain" description="3-hydroxyacyl-CoA dehydrogenase NAD binding" evidence="6">
    <location>
        <begin position="15"/>
        <end position="181"/>
    </location>
</feature>
<dbReference type="PANTHER" id="PTHR48075">
    <property type="entry name" value="3-HYDROXYACYL-COA DEHYDROGENASE FAMILY PROTEIN"/>
    <property type="match status" value="1"/>
</dbReference>
<dbReference type="InterPro" id="IPR006176">
    <property type="entry name" value="3-OHacyl-CoA_DH_NAD-bd"/>
</dbReference>
<dbReference type="PIRSF" id="PIRSF000105">
    <property type="entry name" value="HCDH"/>
    <property type="match status" value="1"/>
</dbReference>
<dbReference type="SUPFAM" id="SSF51735">
    <property type="entry name" value="NAD(P)-binding Rossmann-fold domains"/>
    <property type="match status" value="1"/>
</dbReference>
<dbReference type="Gene3D" id="1.10.1040.10">
    <property type="entry name" value="N-(1-d-carboxylethyl)-l-norvaline Dehydrogenase, domain 2"/>
    <property type="match status" value="1"/>
</dbReference>